<comment type="caution">
    <text evidence="2">The sequence shown here is derived from an EMBL/GenBank/DDBJ whole genome shotgun (WGS) entry which is preliminary data.</text>
</comment>
<dbReference type="Proteomes" id="UP000183615">
    <property type="component" value="Unassembled WGS sequence"/>
</dbReference>
<dbReference type="AlphaFoldDB" id="A0A1J5TZ72"/>
<gene>
    <name evidence="2" type="ORF">BET99_01735</name>
</gene>
<name>A0A1J5TZ72_9ARCH</name>
<dbReference type="EMBL" id="MIYZ01000034">
    <property type="protein sequence ID" value="OIR21845.1"/>
    <property type="molecule type" value="Genomic_DNA"/>
</dbReference>
<organism evidence="2 3">
    <name type="scientific">Marine Group III euryarchaeote CG-Epi2</name>
    <dbReference type="NCBI Taxonomy" id="1888996"/>
    <lineage>
        <taxon>Archaea</taxon>
        <taxon>Methanobacteriati</taxon>
        <taxon>Thermoplasmatota</taxon>
        <taxon>Thermoplasmata</taxon>
        <taxon>Candidatus Thermoprofundales</taxon>
    </lineage>
</organism>
<accession>A0A1J5TZ72</accession>
<evidence type="ECO:0000313" key="3">
    <source>
        <dbReference type="Proteomes" id="UP000183615"/>
    </source>
</evidence>
<protein>
    <submittedName>
        <fullName evidence="2">Uncharacterized protein</fullName>
    </submittedName>
</protein>
<evidence type="ECO:0000313" key="2">
    <source>
        <dbReference type="EMBL" id="OIR21845.1"/>
    </source>
</evidence>
<feature type="transmembrane region" description="Helical" evidence="1">
    <location>
        <begin position="21"/>
        <end position="41"/>
    </location>
</feature>
<keyword evidence="1" id="KW-0812">Transmembrane</keyword>
<sequence length="102" mass="10603">MTNTNEGDGLVKSILKKLAGTLGFILCAAGILGFLVSGFAIDYIDERLEEECESTTGTIGQAIGADEGQCDEGSATRDLLVLIQYPLLFAGIACGLVGAKVF</sequence>
<reference evidence="2 3" key="1">
    <citation type="submission" date="2016-08" db="EMBL/GenBank/DDBJ databases">
        <title>New Insights into Marine Group III Euryarchaeota, from dark to light.</title>
        <authorList>
            <person name="Haro-Moreno J.M."/>
            <person name="Rodriguez-Valera F."/>
            <person name="Lopez-Garcia P."/>
            <person name="Moreira D."/>
            <person name="Martin-Cuadrado A.B."/>
        </authorList>
    </citation>
    <scope>NUCLEOTIDE SEQUENCE [LARGE SCALE GENOMIC DNA]</scope>
    <source>
        <strain evidence="2">CG-Epi2</strain>
    </source>
</reference>
<proteinExistence type="predicted"/>
<keyword evidence="1" id="KW-1133">Transmembrane helix</keyword>
<feature type="transmembrane region" description="Helical" evidence="1">
    <location>
        <begin position="79"/>
        <end position="99"/>
    </location>
</feature>
<keyword evidence="1" id="KW-0472">Membrane</keyword>
<evidence type="ECO:0000256" key="1">
    <source>
        <dbReference type="SAM" id="Phobius"/>
    </source>
</evidence>